<gene>
    <name evidence="1" type="ORF">IFM89_004900</name>
</gene>
<name>A0A835LYP5_9MAGN</name>
<comment type="caution">
    <text evidence="1">The sequence shown here is derived from an EMBL/GenBank/DDBJ whole genome shotgun (WGS) entry which is preliminary data.</text>
</comment>
<dbReference type="PANTHER" id="PTHR31414:SF15">
    <property type="entry name" value="PLASMA MEMBRANE FUSION PROTEIN"/>
    <property type="match status" value="1"/>
</dbReference>
<dbReference type="AlphaFoldDB" id="A0A835LYP5"/>
<accession>A0A835LYP5</accession>
<dbReference type="GO" id="GO:0009506">
    <property type="term" value="C:plasmodesma"/>
    <property type="evidence" value="ECO:0007669"/>
    <property type="project" value="TreeGrafter"/>
</dbReference>
<evidence type="ECO:0000313" key="2">
    <source>
        <dbReference type="Proteomes" id="UP000631114"/>
    </source>
</evidence>
<evidence type="ECO:0000313" key="1">
    <source>
        <dbReference type="EMBL" id="KAF9608019.1"/>
    </source>
</evidence>
<dbReference type="EMBL" id="JADFTS010000004">
    <property type="protein sequence ID" value="KAF9608019.1"/>
    <property type="molecule type" value="Genomic_DNA"/>
</dbReference>
<dbReference type="GO" id="GO:0005886">
    <property type="term" value="C:plasma membrane"/>
    <property type="evidence" value="ECO:0007669"/>
    <property type="project" value="TreeGrafter"/>
</dbReference>
<organism evidence="1 2">
    <name type="scientific">Coptis chinensis</name>
    <dbReference type="NCBI Taxonomy" id="261450"/>
    <lineage>
        <taxon>Eukaryota</taxon>
        <taxon>Viridiplantae</taxon>
        <taxon>Streptophyta</taxon>
        <taxon>Embryophyta</taxon>
        <taxon>Tracheophyta</taxon>
        <taxon>Spermatophyta</taxon>
        <taxon>Magnoliopsida</taxon>
        <taxon>Ranunculales</taxon>
        <taxon>Ranunculaceae</taxon>
        <taxon>Coptidoideae</taxon>
        <taxon>Coptis</taxon>
    </lineage>
</organism>
<keyword evidence="2" id="KW-1185">Reference proteome</keyword>
<reference evidence="1 2" key="1">
    <citation type="submission" date="2020-10" db="EMBL/GenBank/DDBJ databases">
        <title>The Coptis chinensis genome and diversification of protoberbering-type alkaloids.</title>
        <authorList>
            <person name="Wang B."/>
            <person name="Shu S."/>
            <person name="Song C."/>
            <person name="Liu Y."/>
        </authorList>
    </citation>
    <scope>NUCLEOTIDE SEQUENCE [LARGE SCALE GENOMIC DNA]</scope>
    <source>
        <strain evidence="1">HL-2020</strain>
        <tissue evidence="1">Leaf</tissue>
    </source>
</reference>
<dbReference type="InterPro" id="IPR040283">
    <property type="entry name" value="DDB_G0292058-like"/>
</dbReference>
<protein>
    <submittedName>
        <fullName evidence="1">Uncharacterized protein</fullName>
    </submittedName>
</protein>
<dbReference type="OrthoDB" id="1937321at2759"/>
<dbReference type="Proteomes" id="UP000631114">
    <property type="component" value="Unassembled WGS sequence"/>
</dbReference>
<sequence>MVGRNPTSHTALDDILPCVDNTTANETLLRSKQVSFQLVNVVNQVITNLSNSNLSYSRTSSLLPVLWFPYSQPFFMRTFFDRSCASGEVEFSNATQVNLETLRTRGGKWRPSIETLFAFLRVRAKLCLSGFIGGMCNPVGHLTPDYL</sequence>
<dbReference type="PANTHER" id="PTHR31414">
    <property type="entry name" value="TRANSMEMBRANE PROTEIN DDB_G0292058"/>
    <property type="match status" value="1"/>
</dbReference>
<proteinExistence type="predicted"/>